<keyword evidence="6" id="KW-0694">RNA-binding</keyword>
<evidence type="ECO:0000259" key="14">
    <source>
        <dbReference type="PROSITE" id="PS50878"/>
    </source>
</evidence>
<keyword evidence="9" id="KW-0239">DNA-directed DNA polymerase</keyword>
<reference evidence="16" key="1">
    <citation type="submission" date="2016-04" db="EMBL/GenBank/DDBJ databases">
        <authorList>
            <person name="Nguyen H.D."/>
            <person name="Samba Siva P."/>
            <person name="Cullis J."/>
            <person name="Levesque C.A."/>
            <person name="Hambleton S."/>
        </authorList>
    </citation>
    <scope>NUCLEOTIDE SEQUENCE</scope>
    <source>
        <strain evidence="16">DAOMC 236426</strain>
    </source>
</reference>
<evidence type="ECO:0000259" key="15">
    <source>
        <dbReference type="PROSITE" id="PS50994"/>
    </source>
</evidence>
<keyword evidence="9" id="KW-0548">Nucleotidyltransferase</keyword>
<dbReference type="PANTHER" id="PTHR37984:SF5">
    <property type="entry name" value="PROTEIN NYNRIN-LIKE"/>
    <property type="match status" value="1"/>
</dbReference>
<dbReference type="GO" id="GO:0003677">
    <property type="term" value="F:DNA binding"/>
    <property type="evidence" value="ECO:0007669"/>
    <property type="project" value="UniProtKB-KW"/>
</dbReference>
<evidence type="ECO:0000256" key="7">
    <source>
        <dbReference type="ARBA" id="ARBA00022908"/>
    </source>
</evidence>
<dbReference type="GO" id="GO:0003887">
    <property type="term" value="F:DNA-directed DNA polymerase activity"/>
    <property type="evidence" value="ECO:0007669"/>
    <property type="project" value="UniProtKB-KW"/>
</dbReference>
<dbReference type="SUPFAM" id="SSF53098">
    <property type="entry name" value="Ribonuclease H-like"/>
    <property type="match status" value="1"/>
</dbReference>
<dbReference type="GO" id="GO:0046872">
    <property type="term" value="F:metal ion binding"/>
    <property type="evidence" value="ECO:0007669"/>
    <property type="project" value="UniProtKB-KW"/>
</dbReference>
<dbReference type="Gene3D" id="3.10.10.10">
    <property type="entry name" value="HIV Type 1 Reverse Transcriptase, subunit A, domain 1"/>
    <property type="match status" value="1"/>
</dbReference>
<feature type="compositionally biased region" description="Low complexity" evidence="13">
    <location>
        <begin position="755"/>
        <end position="767"/>
    </location>
</feature>
<dbReference type="InterPro" id="IPR041577">
    <property type="entry name" value="RT_RNaseH_2"/>
</dbReference>
<dbReference type="Pfam" id="PF24626">
    <property type="entry name" value="SH3_Tf2-1"/>
    <property type="match status" value="1"/>
</dbReference>
<evidence type="ECO:0000256" key="10">
    <source>
        <dbReference type="ARBA" id="ARBA00023125"/>
    </source>
</evidence>
<dbReference type="InterPro" id="IPR043502">
    <property type="entry name" value="DNA/RNA_pol_sf"/>
</dbReference>
<dbReference type="Gene3D" id="3.30.420.10">
    <property type="entry name" value="Ribonuclease H-like superfamily/Ribonuclease H"/>
    <property type="match status" value="1"/>
</dbReference>
<evidence type="ECO:0000256" key="5">
    <source>
        <dbReference type="ARBA" id="ARBA00022842"/>
    </source>
</evidence>
<keyword evidence="8" id="KW-0695">RNA-directed DNA polymerase</keyword>
<keyword evidence="4" id="KW-0378">Hydrolase</keyword>
<dbReference type="InterPro" id="IPR050951">
    <property type="entry name" value="Retrovirus_Pol_polyprotein"/>
</dbReference>
<accession>A0A8X7MMY6</accession>
<dbReference type="Proteomes" id="UP000077684">
    <property type="component" value="Unassembled WGS sequence"/>
</dbReference>
<keyword evidence="7" id="KW-0229">DNA integration</keyword>
<name>A0A8X7MMY6_9BASI</name>
<evidence type="ECO:0000256" key="8">
    <source>
        <dbReference type="ARBA" id="ARBA00022918"/>
    </source>
</evidence>
<evidence type="ECO:0000256" key="12">
    <source>
        <dbReference type="ARBA" id="ARBA00023268"/>
    </source>
</evidence>
<evidence type="ECO:0000256" key="4">
    <source>
        <dbReference type="ARBA" id="ARBA00022801"/>
    </source>
</evidence>
<dbReference type="Gene3D" id="3.30.70.270">
    <property type="match status" value="2"/>
</dbReference>
<dbReference type="EMBL" id="LWDE02001269">
    <property type="protein sequence ID" value="KAE8241875.1"/>
    <property type="molecule type" value="Genomic_DNA"/>
</dbReference>
<keyword evidence="5" id="KW-0460">Magnesium</keyword>
<evidence type="ECO:0008006" key="18">
    <source>
        <dbReference type="Google" id="ProtNLM"/>
    </source>
</evidence>
<gene>
    <name evidence="16" type="ORF">A4X06_0g7372</name>
</gene>
<dbReference type="InterPro" id="IPR041588">
    <property type="entry name" value="Integrase_H2C2"/>
</dbReference>
<dbReference type="InterPro" id="IPR012337">
    <property type="entry name" value="RNaseH-like_sf"/>
</dbReference>
<dbReference type="PROSITE" id="PS50878">
    <property type="entry name" value="RT_POL"/>
    <property type="match status" value="1"/>
</dbReference>
<dbReference type="GO" id="GO:0005634">
    <property type="term" value="C:nucleus"/>
    <property type="evidence" value="ECO:0007669"/>
    <property type="project" value="UniProtKB-ARBA"/>
</dbReference>
<dbReference type="Gene3D" id="1.10.340.70">
    <property type="match status" value="1"/>
</dbReference>
<dbReference type="CDD" id="cd01647">
    <property type="entry name" value="RT_LTR"/>
    <property type="match status" value="1"/>
</dbReference>
<dbReference type="Pfam" id="PF00078">
    <property type="entry name" value="RVT_1"/>
    <property type="match status" value="1"/>
</dbReference>
<evidence type="ECO:0000256" key="2">
    <source>
        <dbReference type="ARBA" id="ARBA00022723"/>
    </source>
</evidence>
<keyword evidence="3" id="KW-0064">Aspartyl protease</keyword>
<evidence type="ECO:0000256" key="9">
    <source>
        <dbReference type="ARBA" id="ARBA00022932"/>
    </source>
</evidence>
<proteinExistence type="predicted"/>
<dbReference type="GO" id="GO:0006508">
    <property type="term" value="P:proteolysis"/>
    <property type="evidence" value="ECO:0007669"/>
    <property type="project" value="UniProtKB-KW"/>
</dbReference>
<comment type="caution">
    <text evidence="16">The sequence shown here is derived from an EMBL/GenBank/DDBJ whole genome shotgun (WGS) entry which is preliminary data.</text>
</comment>
<evidence type="ECO:0000256" key="3">
    <source>
        <dbReference type="ARBA" id="ARBA00022750"/>
    </source>
</evidence>
<dbReference type="PANTHER" id="PTHR37984">
    <property type="entry name" value="PROTEIN CBG26694"/>
    <property type="match status" value="1"/>
</dbReference>
<sequence length="870" mass="96257">MEIKLIDDAGLRSEAPRRASPAKRQAMDVSIDQLLAWDVIEPSASPVSFPVLMVRQNNKWRMCVDYRNLNANTVPDRYPLPRIDAVFNTLSGKRIFSSLDAIRGYHQLGVRAEDRWKTAFVCHRGLYQYKTVPFGLRNAPSVFQRVMDRILGDLRWQDAVVYIDDVVVASYSMAEHVVALDKLLGRAAEVGLRFSPAKCTFGVPSLVLLGRKVSGAGLAVWKERASAVSELRRPTTLRELYHVLGLFGYYRPFVDNFAAIAEPLTSITKGWRYEHSDGRYRLVNADGKPASADRVVLPWSLAAQRSFDTLRLAIANPPVLAHPDPLRPFILYVDASKLAFAAVLHQVFEHDIPVASVTDGVVAKLATHQVSRLPSPIARERWVAWLRQDRMFASVLRQVEAGEDASWLLDDGLLVRRVDGRLALPEGALPDLLRAAHDDTGHFGFSKTFLALSKDFWRPGLATAVRAWVKYCLTCQPVKLPRRVGTLRVDNDPQEPFEAISIDLALGLPRVRNGVDAVLVMLDLFSRMVLLEPCSSDVTAEGIAAIIADRVLRMGWRPRRLVSDSEARMTGAVMQELARSLGAVVVASPPHHQQANTVERFIQTVQVTLRAMCLESKRAWDRRAVPAVELAVNSTPNVSTGLRPFDLVFISHPSIVHAVFDALEHEGVGSFQERLAAAAERLVEARETLVAASRSVGAITSKLDIRKLGPFPVAEVLSPHRIRLALPHPLRIHDVFSVEQLDVVPAGNDPFAGARVAPPSLPSPVAAQEEEDASAESALASDEVVEDLPLVPRPSRAPRLPVALREYDVGLFAARVDEELLRKPSAKARSVMVDGRQIALLEHPVAFLSRLTSVTEKKLVAPELELCWQC</sequence>
<dbReference type="GO" id="GO:0003964">
    <property type="term" value="F:RNA-directed DNA polymerase activity"/>
    <property type="evidence" value="ECO:0007669"/>
    <property type="project" value="UniProtKB-KW"/>
</dbReference>
<evidence type="ECO:0000256" key="11">
    <source>
        <dbReference type="ARBA" id="ARBA00023172"/>
    </source>
</evidence>
<keyword evidence="10" id="KW-0238">DNA-binding</keyword>
<dbReference type="InterPro" id="IPR000477">
    <property type="entry name" value="RT_dom"/>
</dbReference>
<keyword evidence="17" id="KW-1185">Reference proteome</keyword>
<dbReference type="PROSITE" id="PS50994">
    <property type="entry name" value="INTEGRASE"/>
    <property type="match status" value="1"/>
</dbReference>
<evidence type="ECO:0000256" key="6">
    <source>
        <dbReference type="ARBA" id="ARBA00022884"/>
    </source>
</evidence>
<evidence type="ECO:0000256" key="1">
    <source>
        <dbReference type="ARBA" id="ARBA00022670"/>
    </source>
</evidence>
<dbReference type="GO" id="GO:0006310">
    <property type="term" value="P:DNA recombination"/>
    <property type="evidence" value="ECO:0007669"/>
    <property type="project" value="UniProtKB-KW"/>
</dbReference>
<keyword evidence="12" id="KW-0511">Multifunctional enzyme</keyword>
<protein>
    <recommendedName>
        <fullName evidence="18">Reverse transcriptase</fullName>
    </recommendedName>
</protein>
<dbReference type="InterPro" id="IPR001584">
    <property type="entry name" value="Integrase_cat-core"/>
</dbReference>
<dbReference type="InterPro" id="IPR036397">
    <property type="entry name" value="RNaseH_sf"/>
</dbReference>
<dbReference type="Pfam" id="PF17919">
    <property type="entry name" value="RT_RNaseH_2"/>
    <property type="match status" value="1"/>
</dbReference>
<feature type="domain" description="Reverse transcriptase" evidence="14">
    <location>
        <begin position="1"/>
        <end position="213"/>
    </location>
</feature>
<evidence type="ECO:0000313" key="17">
    <source>
        <dbReference type="Proteomes" id="UP000077684"/>
    </source>
</evidence>
<keyword evidence="11" id="KW-0233">DNA recombination</keyword>
<dbReference type="SUPFAM" id="SSF56672">
    <property type="entry name" value="DNA/RNA polymerases"/>
    <property type="match status" value="1"/>
</dbReference>
<dbReference type="GO" id="GO:0015074">
    <property type="term" value="P:DNA integration"/>
    <property type="evidence" value="ECO:0007669"/>
    <property type="project" value="UniProtKB-KW"/>
</dbReference>
<keyword evidence="2" id="KW-0479">Metal-binding</keyword>
<dbReference type="Pfam" id="PF17921">
    <property type="entry name" value="Integrase_H2C2"/>
    <property type="match status" value="1"/>
</dbReference>
<feature type="region of interest" description="Disordered" evidence="13">
    <location>
        <begin position="755"/>
        <end position="778"/>
    </location>
</feature>
<dbReference type="AlphaFoldDB" id="A0A8X7MMY6"/>
<dbReference type="InterPro" id="IPR043128">
    <property type="entry name" value="Rev_trsase/Diguanyl_cyclase"/>
</dbReference>
<dbReference type="GO" id="GO:0003723">
    <property type="term" value="F:RNA binding"/>
    <property type="evidence" value="ECO:0007669"/>
    <property type="project" value="UniProtKB-KW"/>
</dbReference>
<keyword evidence="1" id="KW-0645">Protease</keyword>
<evidence type="ECO:0000313" key="16">
    <source>
        <dbReference type="EMBL" id="KAE8241875.1"/>
    </source>
</evidence>
<keyword evidence="9" id="KW-0808">Transferase</keyword>
<reference evidence="16" key="2">
    <citation type="journal article" date="2019" name="IMA Fungus">
        <title>Genome sequencing and comparison of five Tilletia species to identify candidate genes for the detection of regulated species infecting wheat.</title>
        <authorList>
            <person name="Nguyen H.D.T."/>
            <person name="Sultana T."/>
            <person name="Kesanakurti P."/>
            <person name="Hambleton S."/>
        </authorList>
    </citation>
    <scope>NUCLEOTIDE SEQUENCE</scope>
    <source>
        <strain evidence="16">DAOMC 236426</strain>
    </source>
</reference>
<dbReference type="GO" id="GO:0004190">
    <property type="term" value="F:aspartic-type endopeptidase activity"/>
    <property type="evidence" value="ECO:0007669"/>
    <property type="project" value="UniProtKB-KW"/>
</dbReference>
<feature type="domain" description="Integrase catalytic" evidence="15">
    <location>
        <begin position="492"/>
        <end position="652"/>
    </location>
</feature>
<evidence type="ECO:0000256" key="13">
    <source>
        <dbReference type="SAM" id="MobiDB-lite"/>
    </source>
</evidence>
<dbReference type="InterPro" id="IPR056924">
    <property type="entry name" value="SH3_Tf2-1"/>
</dbReference>
<organism evidence="16 17">
    <name type="scientific">Tilletia controversa</name>
    <name type="common">dwarf bunt fungus</name>
    <dbReference type="NCBI Taxonomy" id="13291"/>
    <lineage>
        <taxon>Eukaryota</taxon>
        <taxon>Fungi</taxon>
        <taxon>Dikarya</taxon>
        <taxon>Basidiomycota</taxon>
        <taxon>Ustilaginomycotina</taxon>
        <taxon>Exobasidiomycetes</taxon>
        <taxon>Tilletiales</taxon>
        <taxon>Tilletiaceae</taxon>
        <taxon>Tilletia</taxon>
    </lineage>
</organism>